<keyword evidence="2" id="KW-1185">Reference proteome</keyword>
<dbReference type="EMBL" id="CP073581">
    <property type="protein sequence ID" value="QUJ77550.1"/>
    <property type="molecule type" value="Genomic_DNA"/>
</dbReference>
<dbReference type="InterPro" id="IPR010865">
    <property type="entry name" value="DUF1499"/>
</dbReference>
<accession>A0A975JGH8</accession>
<dbReference type="AlphaFoldDB" id="A0A975JGH8"/>
<gene>
    <name evidence="1" type="ORF">KDD17_06130</name>
</gene>
<name>A0A975JGH8_9RHOB</name>
<evidence type="ECO:0000313" key="1">
    <source>
        <dbReference type="EMBL" id="QUJ77550.1"/>
    </source>
</evidence>
<sequence>MVRMIWLVVIFGIVAGLAYIRLAPSDVSRWHRPIGAAEDVDGVGWSARVIPAGGETLSKLHQAMLALPRTELLAGGVGEGRLTYVTRSRIMGFPDYTTIERDGDVIKLYARLRFGRSDLGVNGARLQRVIEAARG</sequence>
<reference evidence="1" key="1">
    <citation type="submission" date="2021-04" db="EMBL/GenBank/DDBJ databases">
        <title>Complete genome sequence for Sulfitobacter sp. strain JK7-1.</title>
        <authorList>
            <person name="Park S.-J."/>
        </authorList>
    </citation>
    <scope>NUCLEOTIDE SEQUENCE</scope>
    <source>
        <strain evidence="1">JK7-1</strain>
    </source>
</reference>
<protein>
    <submittedName>
        <fullName evidence="1">DUF1499 domain-containing protein</fullName>
    </submittedName>
</protein>
<proteinExistence type="predicted"/>
<organism evidence="1 2">
    <name type="scientific">Sulfitobacter albidus</name>
    <dbReference type="NCBI Taxonomy" id="2829501"/>
    <lineage>
        <taxon>Bacteria</taxon>
        <taxon>Pseudomonadati</taxon>
        <taxon>Pseudomonadota</taxon>
        <taxon>Alphaproteobacteria</taxon>
        <taxon>Rhodobacterales</taxon>
        <taxon>Roseobacteraceae</taxon>
        <taxon>Sulfitobacter</taxon>
    </lineage>
</organism>
<dbReference type="KEGG" id="sual:KDD17_06130"/>
<dbReference type="Pfam" id="PF07386">
    <property type="entry name" value="DUF1499"/>
    <property type="match status" value="1"/>
</dbReference>
<evidence type="ECO:0000313" key="2">
    <source>
        <dbReference type="Proteomes" id="UP000683291"/>
    </source>
</evidence>
<dbReference type="Proteomes" id="UP000683291">
    <property type="component" value="Chromosome 1"/>
</dbReference>